<comment type="similarity">
    <text evidence="1">Belongs to the band 7/mec-2 family.</text>
</comment>
<dbReference type="InterPro" id="IPR043202">
    <property type="entry name" value="Band-7_stomatin-like"/>
</dbReference>
<comment type="caution">
    <text evidence="5">The sequence shown here is derived from an EMBL/GenBank/DDBJ whole genome shotgun (WGS) entry which is preliminary data.</text>
</comment>
<dbReference type="PANTHER" id="PTHR10264:SF19">
    <property type="entry name" value="AT06885P-RELATED"/>
    <property type="match status" value="1"/>
</dbReference>
<keyword evidence="6" id="KW-1185">Reference proteome</keyword>
<dbReference type="Pfam" id="PF01145">
    <property type="entry name" value="Band_7"/>
    <property type="match status" value="1"/>
</dbReference>
<dbReference type="EMBL" id="CAJVCH010570940">
    <property type="protein sequence ID" value="CAG7836237.1"/>
    <property type="molecule type" value="Genomic_DNA"/>
</dbReference>
<accession>A0A8J2LH86</accession>
<evidence type="ECO:0000256" key="3">
    <source>
        <dbReference type="SAM" id="Phobius"/>
    </source>
</evidence>
<proteinExistence type="inferred from homology"/>
<evidence type="ECO:0000256" key="1">
    <source>
        <dbReference type="ARBA" id="ARBA00008164"/>
    </source>
</evidence>
<dbReference type="GO" id="GO:0009898">
    <property type="term" value="C:cytoplasmic side of plasma membrane"/>
    <property type="evidence" value="ECO:0007669"/>
    <property type="project" value="UniProtKB-ARBA"/>
</dbReference>
<keyword evidence="3" id="KW-1133">Transmembrane helix</keyword>
<dbReference type="AlphaFoldDB" id="A0A8J2LH86"/>
<feature type="domain" description="Band 7" evidence="4">
    <location>
        <begin position="158"/>
        <end position="321"/>
    </location>
</feature>
<evidence type="ECO:0000259" key="4">
    <source>
        <dbReference type="SMART" id="SM00244"/>
    </source>
</evidence>
<gene>
    <name evidence="5" type="ORF">AFUS01_LOCUS45501</name>
</gene>
<dbReference type="SMART" id="SM00244">
    <property type="entry name" value="PHB"/>
    <property type="match status" value="1"/>
</dbReference>
<protein>
    <recommendedName>
        <fullName evidence="4">Band 7 domain-containing protein</fullName>
    </recommendedName>
</protein>
<feature type="compositionally biased region" description="Polar residues" evidence="2">
    <location>
        <begin position="1"/>
        <end position="28"/>
    </location>
</feature>
<keyword evidence="3" id="KW-0472">Membrane</keyword>
<evidence type="ECO:0000313" key="5">
    <source>
        <dbReference type="EMBL" id="CAG7836237.1"/>
    </source>
</evidence>
<dbReference type="Proteomes" id="UP000708208">
    <property type="component" value="Unassembled WGS sequence"/>
</dbReference>
<dbReference type="OrthoDB" id="2105077at2759"/>
<sequence length="411" mass="45564">MYTNNNNGRQTLASYYPTQQSSNPNPRGQTPRARTALSGPTPAYQREALQEPIPAAIFSDRSPNSKQQPQHLTLQEDTNTQFELQIQTLSVSPGRIGDSADFSNDAKQVFSDIFLLLAEDEKLSETSNVRNGNKCVRCLATFLAWLLVILTFPFTFCFCFHVINEYERAIIFRMGAVTSKDMSSETGSTGIFFTLPFIETYRIVDMRTSCFTFPCQDVLTKDHVSIKLNGMICYRIFNAVLSITSVSDPQSATNLLAQSILRRVVSTKTFNDVITRKEMLSDELSSSVQAITASWGIRIEKVYIKEFILSPEMQRALSYEVEATRIAKANLIAAEGEKSTGRILKEAADIISESPAALQLRYIQTLNSVSKTGNHSTVVLPLPLDLLGIVTHHSHTGGHRSTINSGATVAK</sequence>
<organism evidence="5 6">
    <name type="scientific">Allacma fusca</name>
    <dbReference type="NCBI Taxonomy" id="39272"/>
    <lineage>
        <taxon>Eukaryota</taxon>
        <taxon>Metazoa</taxon>
        <taxon>Ecdysozoa</taxon>
        <taxon>Arthropoda</taxon>
        <taxon>Hexapoda</taxon>
        <taxon>Collembola</taxon>
        <taxon>Symphypleona</taxon>
        <taxon>Sminthuridae</taxon>
        <taxon>Allacma</taxon>
    </lineage>
</organism>
<name>A0A8J2LH86_9HEXA</name>
<evidence type="ECO:0000256" key="2">
    <source>
        <dbReference type="SAM" id="MobiDB-lite"/>
    </source>
</evidence>
<dbReference type="PANTHER" id="PTHR10264">
    <property type="entry name" value="BAND 7 PROTEIN-RELATED"/>
    <property type="match status" value="1"/>
</dbReference>
<reference evidence="5" key="1">
    <citation type="submission" date="2021-06" db="EMBL/GenBank/DDBJ databases">
        <authorList>
            <person name="Hodson N. C."/>
            <person name="Mongue J. A."/>
            <person name="Jaron S. K."/>
        </authorList>
    </citation>
    <scope>NUCLEOTIDE SEQUENCE</scope>
</reference>
<feature type="transmembrane region" description="Helical" evidence="3">
    <location>
        <begin position="142"/>
        <end position="163"/>
    </location>
</feature>
<feature type="region of interest" description="Disordered" evidence="2">
    <location>
        <begin position="1"/>
        <end position="39"/>
    </location>
</feature>
<dbReference type="InterPro" id="IPR001107">
    <property type="entry name" value="Band_7"/>
</dbReference>
<keyword evidence="3" id="KW-0812">Transmembrane</keyword>
<dbReference type="FunFam" id="3.30.479.30:FF:000004">
    <property type="entry name" value="Putative membrane protease family, stomatin"/>
    <property type="match status" value="1"/>
</dbReference>
<evidence type="ECO:0000313" key="6">
    <source>
        <dbReference type="Proteomes" id="UP000708208"/>
    </source>
</evidence>